<sequence length="310" mass="35481">MKKLVDFAYQWTGKGEHRRRVAIINDFLDALERCPLEACSADGSRGIGYYALRYALDVINDSPYLRTHPARSEFKRLIYDKPEYKASIDIRSITAISSWVGDPIADLDALPETMGFYGREPSYGPFSEAGMTELCNAVYQEFGNSVSEPRLFSVTDVTWSEERIAGNTGASRRFSLWRRLSSRERCSPTRIDALMYPVALNDAAFLTLIRDWRLVLVKHNPMLFEPFLNVKEVWPDGISIMEYERYSGGRQKEYWLIPKPHNAPPEVRARLVCLHAQLDMAGVLDVFRSVCEARSAYLQVQPHLADDIVW</sequence>
<dbReference type="Proteomes" id="UP000317730">
    <property type="component" value="Unassembled WGS sequence"/>
</dbReference>
<evidence type="ECO:0000313" key="1">
    <source>
        <dbReference type="EMBL" id="GEB86609.1"/>
    </source>
</evidence>
<reference evidence="1 2" key="1">
    <citation type="submission" date="2019-06" db="EMBL/GenBank/DDBJ databases">
        <title>Whole genome shotgun sequence of Acetobacter peroxydans NBRC 13755.</title>
        <authorList>
            <person name="Hosoyama A."/>
            <person name="Uohara A."/>
            <person name="Ohji S."/>
            <person name="Ichikawa N."/>
        </authorList>
    </citation>
    <scope>NUCLEOTIDE SEQUENCE [LARGE SCALE GENOMIC DNA]</scope>
    <source>
        <strain evidence="1 2">NBRC 13755</strain>
    </source>
</reference>
<organism evidence="1 2">
    <name type="scientific">Acetobacter peroxydans</name>
    <dbReference type="NCBI Taxonomy" id="104098"/>
    <lineage>
        <taxon>Bacteria</taxon>
        <taxon>Pseudomonadati</taxon>
        <taxon>Pseudomonadota</taxon>
        <taxon>Alphaproteobacteria</taxon>
        <taxon>Acetobacterales</taxon>
        <taxon>Acetobacteraceae</taxon>
        <taxon>Acetobacter</taxon>
    </lineage>
</organism>
<keyword evidence="2" id="KW-1185">Reference proteome</keyword>
<dbReference type="OrthoDB" id="7285271at2"/>
<protein>
    <submittedName>
        <fullName evidence="1">Uncharacterized protein</fullName>
    </submittedName>
</protein>
<gene>
    <name evidence="1" type="ORF">APE01nite_24060</name>
</gene>
<accession>A0A4Y3TYS5</accession>
<dbReference type="EMBL" id="BJMV01000019">
    <property type="protein sequence ID" value="GEB86609.1"/>
    <property type="molecule type" value="Genomic_DNA"/>
</dbReference>
<comment type="caution">
    <text evidence="1">The sequence shown here is derived from an EMBL/GenBank/DDBJ whole genome shotgun (WGS) entry which is preliminary data.</text>
</comment>
<dbReference type="AlphaFoldDB" id="A0A4Y3TYS5"/>
<dbReference type="RefSeq" id="WP_141377907.1">
    <property type="nucleotide sequence ID" value="NZ_BAPL01000007.1"/>
</dbReference>
<evidence type="ECO:0000313" key="2">
    <source>
        <dbReference type="Proteomes" id="UP000317730"/>
    </source>
</evidence>
<proteinExistence type="predicted"/>
<name>A0A4Y3TYS5_9PROT</name>